<keyword evidence="5" id="KW-0687">Ribonucleoprotein</keyword>
<name>A0A9P8CDX4_9HELO</name>
<evidence type="ECO:0000256" key="4">
    <source>
        <dbReference type="ARBA" id="ARBA00023128"/>
    </source>
</evidence>
<dbReference type="PANTHER" id="PTHR28595:SF1">
    <property type="entry name" value="LARGE RIBOSOMAL SUBUNIT PROTEIN ML54"/>
    <property type="match status" value="1"/>
</dbReference>
<dbReference type="PANTHER" id="PTHR28595">
    <property type="entry name" value="39S RIBOSOMAL PROTEIN L54, MITOCHONDRIAL"/>
    <property type="match status" value="1"/>
</dbReference>
<dbReference type="AlphaFoldDB" id="A0A9P8CDX4"/>
<gene>
    <name evidence="8" type="ORF">BJ878DRAFT_136718</name>
</gene>
<proteinExistence type="inferred from homology"/>
<keyword evidence="9" id="KW-1185">Reference proteome</keyword>
<evidence type="ECO:0000256" key="7">
    <source>
        <dbReference type="ARBA" id="ARBA00035179"/>
    </source>
</evidence>
<evidence type="ECO:0000256" key="1">
    <source>
        <dbReference type="ARBA" id="ARBA00004173"/>
    </source>
</evidence>
<evidence type="ECO:0000313" key="9">
    <source>
        <dbReference type="Proteomes" id="UP000887226"/>
    </source>
</evidence>
<dbReference type="Pfam" id="PF08561">
    <property type="entry name" value="Ribosomal_L37"/>
    <property type="match status" value="1"/>
</dbReference>
<comment type="caution">
    <text evidence="8">The sequence shown here is derived from an EMBL/GenBank/DDBJ whole genome shotgun (WGS) entry which is preliminary data.</text>
</comment>
<protein>
    <recommendedName>
        <fullName evidence="7">Large ribosomal subunit protein mL54</fullName>
    </recommendedName>
</protein>
<organism evidence="8 9">
    <name type="scientific">Calycina marina</name>
    <dbReference type="NCBI Taxonomy" id="1763456"/>
    <lineage>
        <taxon>Eukaryota</taxon>
        <taxon>Fungi</taxon>
        <taxon>Dikarya</taxon>
        <taxon>Ascomycota</taxon>
        <taxon>Pezizomycotina</taxon>
        <taxon>Leotiomycetes</taxon>
        <taxon>Helotiales</taxon>
        <taxon>Pezizellaceae</taxon>
        <taxon>Calycina</taxon>
    </lineage>
</organism>
<comment type="similarity">
    <text evidence="6">Belongs to the mitochondrion-specific ribosomal protein mL54 family.</text>
</comment>
<comment type="subcellular location">
    <subcellularLocation>
        <location evidence="1">Mitochondrion</location>
    </subcellularLocation>
</comment>
<accession>A0A9P8CDX4</accession>
<dbReference type="GO" id="GO:0005762">
    <property type="term" value="C:mitochondrial large ribosomal subunit"/>
    <property type="evidence" value="ECO:0007669"/>
    <property type="project" value="TreeGrafter"/>
</dbReference>
<evidence type="ECO:0000313" key="8">
    <source>
        <dbReference type="EMBL" id="KAG9243060.1"/>
    </source>
</evidence>
<keyword evidence="3 8" id="KW-0689">Ribosomal protein</keyword>
<evidence type="ECO:0000256" key="6">
    <source>
        <dbReference type="ARBA" id="ARBA00033752"/>
    </source>
</evidence>
<sequence>MICRTCLRLSSSFRATTSQSRTFSTSLLCSSPTITPATQSPSTATQPAFSTPISNPPNYNGVYAKPKARPAVELPISIVAAGEALTGINYVKSKPDPIALEESEYPEWLWRVLEAKSVDEGADEGAGDEFAKSKKVRRAAAKRQRKLEARLEASGNLDVLTPKVPLTKQTIDLPANEGGGLAGALEAEEKRQELREAMRKERRKKIKGANFLKSM</sequence>
<keyword evidence="2" id="KW-0809">Transit peptide</keyword>
<dbReference type="OrthoDB" id="10252718at2759"/>
<evidence type="ECO:0000256" key="2">
    <source>
        <dbReference type="ARBA" id="ARBA00022946"/>
    </source>
</evidence>
<dbReference type="GO" id="GO:0003735">
    <property type="term" value="F:structural constituent of ribosome"/>
    <property type="evidence" value="ECO:0007669"/>
    <property type="project" value="TreeGrafter"/>
</dbReference>
<reference evidence="8" key="1">
    <citation type="journal article" date="2021" name="IMA Fungus">
        <title>Genomic characterization of three marine fungi, including Emericellopsis atlantica sp. nov. with signatures of a generalist lifestyle and marine biomass degradation.</title>
        <authorList>
            <person name="Hagestad O.C."/>
            <person name="Hou L."/>
            <person name="Andersen J.H."/>
            <person name="Hansen E.H."/>
            <person name="Altermark B."/>
            <person name="Li C."/>
            <person name="Kuhnert E."/>
            <person name="Cox R.J."/>
            <person name="Crous P.W."/>
            <person name="Spatafora J.W."/>
            <person name="Lail K."/>
            <person name="Amirebrahimi M."/>
            <person name="Lipzen A."/>
            <person name="Pangilinan J."/>
            <person name="Andreopoulos W."/>
            <person name="Hayes R.D."/>
            <person name="Ng V."/>
            <person name="Grigoriev I.V."/>
            <person name="Jackson S.A."/>
            <person name="Sutton T.D.S."/>
            <person name="Dobson A.D.W."/>
            <person name="Rama T."/>
        </authorList>
    </citation>
    <scope>NUCLEOTIDE SEQUENCE</scope>
    <source>
        <strain evidence="8">TRa3180A</strain>
    </source>
</reference>
<evidence type="ECO:0000256" key="3">
    <source>
        <dbReference type="ARBA" id="ARBA00022980"/>
    </source>
</evidence>
<keyword evidence="4" id="KW-0496">Mitochondrion</keyword>
<evidence type="ECO:0000256" key="5">
    <source>
        <dbReference type="ARBA" id="ARBA00023274"/>
    </source>
</evidence>
<dbReference type="InterPro" id="IPR013870">
    <property type="entry name" value="Ribosomal_mL54"/>
</dbReference>
<dbReference type="Proteomes" id="UP000887226">
    <property type="component" value="Unassembled WGS sequence"/>
</dbReference>
<dbReference type="EMBL" id="MU254009">
    <property type="protein sequence ID" value="KAG9243060.1"/>
    <property type="molecule type" value="Genomic_DNA"/>
</dbReference>